<name>A0A0B0NZM9_GOSAR</name>
<dbReference type="AlphaFoldDB" id="A0A0B0NZM9"/>
<keyword evidence="2" id="KW-1185">Reference proteome</keyword>
<sequence>MVMLYGRVSPGVDITMKSVCSTRSHTQYTLQFWHGLAHGLVHGRVWPLRRAHGLDIRACGWPCDLS</sequence>
<dbReference type="EMBL" id="KN410211">
    <property type="protein sequence ID" value="KHG18265.1"/>
    <property type="molecule type" value="Genomic_DNA"/>
</dbReference>
<proteinExistence type="predicted"/>
<evidence type="ECO:0000313" key="1">
    <source>
        <dbReference type="EMBL" id="KHG18265.1"/>
    </source>
</evidence>
<dbReference type="Proteomes" id="UP000032142">
    <property type="component" value="Unassembled WGS sequence"/>
</dbReference>
<gene>
    <name evidence="1" type="ORF">F383_23439</name>
</gene>
<organism evidence="1 2">
    <name type="scientific">Gossypium arboreum</name>
    <name type="common">Tree cotton</name>
    <name type="synonym">Gossypium nanking</name>
    <dbReference type="NCBI Taxonomy" id="29729"/>
    <lineage>
        <taxon>Eukaryota</taxon>
        <taxon>Viridiplantae</taxon>
        <taxon>Streptophyta</taxon>
        <taxon>Embryophyta</taxon>
        <taxon>Tracheophyta</taxon>
        <taxon>Spermatophyta</taxon>
        <taxon>Magnoliopsida</taxon>
        <taxon>eudicotyledons</taxon>
        <taxon>Gunneridae</taxon>
        <taxon>Pentapetalae</taxon>
        <taxon>rosids</taxon>
        <taxon>malvids</taxon>
        <taxon>Malvales</taxon>
        <taxon>Malvaceae</taxon>
        <taxon>Malvoideae</taxon>
        <taxon>Gossypium</taxon>
    </lineage>
</organism>
<evidence type="ECO:0000313" key="2">
    <source>
        <dbReference type="Proteomes" id="UP000032142"/>
    </source>
</evidence>
<protein>
    <submittedName>
        <fullName evidence="1">Uncharacterized protein</fullName>
    </submittedName>
</protein>
<accession>A0A0B0NZM9</accession>
<reference evidence="2" key="1">
    <citation type="submission" date="2014-09" db="EMBL/GenBank/DDBJ databases">
        <authorList>
            <person name="Mudge J."/>
            <person name="Ramaraj T."/>
            <person name="Lindquist I.E."/>
            <person name="Bharti A.K."/>
            <person name="Sundararajan A."/>
            <person name="Cameron C.T."/>
            <person name="Woodward J.E."/>
            <person name="May G.D."/>
            <person name="Brubaker C."/>
            <person name="Broadhvest J."/>
            <person name="Wilkins T.A."/>
        </authorList>
    </citation>
    <scope>NUCLEOTIDE SEQUENCE</scope>
    <source>
        <strain evidence="2">cv. AKA8401</strain>
    </source>
</reference>